<comment type="caution">
    <text evidence="2">The sequence shown here is derived from an EMBL/GenBank/DDBJ whole genome shotgun (WGS) entry which is preliminary data.</text>
</comment>
<dbReference type="EMBL" id="WGGD01000005">
    <property type="protein sequence ID" value="MUN30029.1"/>
    <property type="molecule type" value="Genomic_DNA"/>
</dbReference>
<accession>A0A6A9QPE3</accession>
<dbReference type="Proteomes" id="UP000470772">
    <property type="component" value="Unassembled WGS sequence"/>
</dbReference>
<sequence length="225" mass="26033">MNDQDPLSGFHESESIARKAYFRLARKNIGITYLVVSTYVPLIYVLSIIYLDFSERSPFLSQIAWELTHSPFIYITYMLIVSILIYRLKKIPLVLEKIQEIKKREPPKRLRKFSRLLASSFSPLTYLPTVIYLVVVLALLDVLPLNKELSNIIGNIVNLSILILILLYFHKIFSQLNVDKPRVEDFIAIAGAIVGFIGGIFNPYFFFVFSFSWMIAGLSIVRKFW</sequence>
<organism evidence="2 3">
    <name type="scientific">Sulfuracidifex metallicus DSM 6482 = JCM 9184</name>
    <dbReference type="NCBI Taxonomy" id="523847"/>
    <lineage>
        <taxon>Archaea</taxon>
        <taxon>Thermoproteota</taxon>
        <taxon>Thermoprotei</taxon>
        <taxon>Sulfolobales</taxon>
        <taxon>Sulfolobaceae</taxon>
        <taxon>Sulfuracidifex</taxon>
    </lineage>
</organism>
<dbReference type="RefSeq" id="WP_156017752.1">
    <property type="nucleotide sequence ID" value="NZ_WGGD01000005.1"/>
</dbReference>
<evidence type="ECO:0000256" key="1">
    <source>
        <dbReference type="SAM" id="Phobius"/>
    </source>
</evidence>
<keyword evidence="1" id="KW-1133">Transmembrane helix</keyword>
<evidence type="ECO:0000313" key="2">
    <source>
        <dbReference type="EMBL" id="MUN30029.1"/>
    </source>
</evidence>
<evidence type="ECO:0008006" key="4">
    <source>
        <dbReference type="Google" id="ProtNLM"/>
    </source>
</evidence>
<name>A0A6A9QPE3_SULME</name>
<keyword evidence="1" id="KW-0812">Transmembrane</keyword>
<feature type="transmembrane region" description="Helical" evidence="1">
    <location>
        <begin position="182"/>
        <end position="198"/>
    </location>
</feature>
<proteinExistence type="predicted"/>
<keyword evidence="1" id="KW-0472">Membrane</keyword>
<feature type="transmembrane region" description="Helical" evidence="1">
    <location>
        <begin position="152"/>
        <end position="170"/>
    </location>
</feature>
<protein>
    <recommendedName>
        <fullName evidence="4">DUF973 family protein</fullName>
    </recommendedName>
</protein>
<keyword evidence="3" id="KW-1185">Reference proteome</keyword>
<evidence type="ECO:0000313" key="3">
    <source>
        <dbReference type="Proteomes" id="UP000470772"/>
    </source>
</evidence>
<gene>
    <name evidence="2" type="ORF">GC250_11430</name>
</gene>
<feature type="transmembrane region" description="Helical" evidence="1">
    <location>
        <begin position="71"/>
        <end position="88"/>
    </location>
</feature>
<feature type="transmembrane region" description="Helical" evidence="1">
    <location>
        <begin position="31"/>
        <end position="51"/>
    </location>
</feature>
<reference evidence="2 3" key="1">
    <citation type="submission" date="2019-10" db="EMBL/GenBank/DDBJ databases">
        <title>Sequencing and Assembly of Multiple Reported Metal-Biooxidizing Members of the Extremely Thermoacidophilic Archaeal Family Sulfolobaceae.</title>
        <authorList>
            <person name="Counts J.A."/>
            <person name="Kelly R.M."/>
        </authorList>
    </citation>
    <scope>NUCLEOTIDE SEQUENCE [LARGE SCALE GENOMIC DNA]</scope>
    <source>
        <strain evidence="2 3">DSM 6482</strain>
    </source>
</reference>
<feature type="transmembrane region" description="Helical" evidence="1">
    <location>
        <begin position="116"/>
        <end position="140"/>
    </location>
</feature>
<dbReference type="AlphaFoldDB" id="A0A6A9QPE3"/>